<dbReference type="PANTHER" id="PTHR46268">
    <property type="entry name" value="STRESS RESPONSE PROTEIN NHAX"/>
    <property type="match status" value="1"/>
</dbReference>
<dbReference type="RefSeq" id="WP_256396369.1">
    <property type="nucleotide sequence ID" value="NZ_JANHDJ010000004.1"/>
</dbReference>
<evidence type="ECO:0000259" key="4">
    <source>
        <dbReference type="Pfam" id="PF00582"/>
    </source>
</evidence>
<proteinExistence type="inferred from homology"/>
<dbReference type="CDD" id="cd00293">
    <property type="entry name" value="USP-like"/>
    <property type="match status" value="1"/>
</dbReference>
<organism evidence="5 6">
    <name type="scientific">Halohasta litorea</name>
    <dbReference type="NCBI Taxonomy" id="869891"/>
    <lineage>
        <taxon>Archaea</taxon>
        <taxon>Methanobacteriati</taxon>
        <taxon>Methanobacteriota</taxon>
        <taxon>Stenosarchaea group</taxon>
        <taxon>Halobacteria</taxon>
        <taxon>Halobacteriales</taxon>
        <taxon>Haloferacaceae</taxon>
        <taxon>Halohasta</taxon>
    </lineage>
</organism>
<dbReference type="SUPFAM" id="SSF52402">
    <property type="entry name" value="Adenine nucleotide alpha hydrolases-like"/>
    <property type="match status" value="1"/>
</dbReference>
<dbReference type="Proteomes" id="UP001597052">
    <property type="component" value="Unassembled WGS sequence"/>
</dbReference>
<sequence>MKYLVATDGSDVSDRAIEHAAIESTAWDAPLEIVHVLTPEPKLVDGSLVIPGSETAVDHGTQLLSEAERLAETAADKREASIETSTELLAGQPADRITAYAAENGFDAIYVGHHGEADDASNRVGSVAKSVLDKATVPVTIVK</sequence>
<gene>
    <name evidence="5" type="ORF">ACFSBW_14605</name>
</gene>
<evidence type="ECO:0000313" key="6">
    <source>
        <dbReference type="Proteomes" id="UP001597052"/>
    </source>
</evidence>
<evidence type="ECO:0000313" key="5">
    <source>
        <dbReference type="EMBL" id="MFD1643105.1"/>
    </source>
</evidence>
<feature type="domain" description="UspA" evidence="4">
    <location>
        <begin position="3"/>
        <end position="143"/>
    </location>
</feature>
<keyword evidence="6" id="KW-1185">Reference proteome</keyword>
<protein>
    <submittedName>
        <fullName evidence="5">Universal stress protein</fullName>
    </submittedName>
</protein>
<reference evidence="5 6" key="1">
    <citation type="journal article" date="2019" name="Int. J. Syst. Evol. Microbiol.">
        <title>The Global Catalogue of Microorganisms (GCM) 10K type strain sequencing project: providing services to taxonomists for standard genome sequencing and annotation.</title>
        <authorList>
            <consortium name="The Broad Institute Genomics Platform"/>
            <consortium name="The Broad Institute Genome Sequencing Center for Infectious Disease"/>
            <person name="Wu L."/>
            <person name="Ma J."/>
        </authorList>
    </citation>
    <scope>NUCLEOTIDE SEQUENCE [LARGE SCALE GENOMIC DNA]</scope>
    <source>
        <strain evidence="5 6">CGMCC 1.10593</strain>
    </source>
</reference>
<keyword evidence="2" id="KW-0547">Nucleotide-binding</keyword>
<keyword evidence="3" id="KW-0067">ATP-binding</keyword>
<dbReference type="Gene3D" id="3.40.50.620">
    <property type="entry name" value="HUPs"/>
    <property type="match status" value="1"/>
</dbReference>
<dbReference type="AlphaFoldDB" id="A0ABD6DB81"/>
<dbReference type="PRINTS" id="PR01438">
    <property type="entry name" value="UNVRSLSTRESS"/>
</dbReference>
<dbReference type="GO" id="GO:0005524">
    <property type="term" value="F:ATP binding"/>
    <property type="evidence" value="ECO:0007669"/>
    <property type="project" value="UniProtKB-KW"/>
</dbReference>
<evidence type="ECO:0000256" key="2">
    <source>
        <dbReference type="ARBA" id="ARBA00022741"/>
    </source>
</evidence>
<accession>A0ABD6DB81</accession>
<dbReference type="EMBL" id="JBHUDM010000004">
    <property type="protein sequence ID" value="MFD1643105.1"/>
    <property type="molecule type" value="Genomic_DNA"/>
</dbReference>
<dbReference type="Pfam" id="PF00582">
    <property type="entry name" value="Usp"/>
    <property type="match status" value="1"/>
</dbReference>
<comment type="similarity">
    <text evidence="1">Belongs to the universal stress protein A family.</text>
</comment>
<evidence type="ECO:0000256" key="3">
    <source>
        <dbReference type="ARBA" id="ARBA00022840"/>
    </source>
</evidence>
<name>A0ABD6DB81_9EURY</name>
<dbReference type="InterPro" id="IPR006015">
    <property type="entry name" value="Universal_stress_UspA"/>
</dbReference>
<dbReference type="InterPro" id="IPR014729">
    <property type="entry name" value="Rossmann-like_a/b/a_fold"/>
</dbReference>
<comment type="caution">
    <text evidence="5">The sequence shown here is derived from an EMBL/GenBank/DDBJ whole genome shotgun (WGS) entry which is preliminary data.</text>
</comment>
<dbReference type="InterPro" id="IPR006016">
    <property type="entry name" value="UspA"/>
</dbReference>
<evidence type="ECO:0000256" key="1">
    <source>
        <dbReference type="ARBA" id="ARBA00008791"/>
    </source>
</evidence>
<dbReference type="PANTHER" id="PTHR46268:SF27">
    <property type="entry name" value="UNIVERSAL STRESS PROTEIN RV2623"/>
    <property type="match status" value="1"/>
</dbReference>